<dbReference type="EMBL" id="VEWJ01000002">
    <property type="protein sequence ID" value="TPF76744.1"/>
    <property type="molecule type" value="Genomic_DNA"/>
</dbReference>
<comment type="caution">
    <text evidence="2">The sequence shown here is derived from an EMBL/GenBank/DDBJ whole genome shotgun (WGS) entry which is preliminary data.</text>
</comment>
<name>A0A502BRA4_9HYPH</name>
<keyword evidence="3" id="KW-1185">Reference proteome</keyword>
<sequence>MKINTFCTFLIVITCTTLSLFVLGYVNQEHPAYLWDWGNYYYMYQEYGHAISSDPLAWAKKLIKSINEDDYNASSVAILTPVYLLAGENRIAYITGIYWFFIIPAALMSTALSVKASASSPSKFTKTIVFLLCLLTPPFWQSSLRGMTDIIGLIPLGGAAIIILKSNFFDSNKIRSAFWVGFLVWLSFMFRRWYAYAGFALLSCTFAVSIMKTNFRKETWQAITNRLLPYFIIVCVGCFMLLAFQLGLSKRIISTSYSDAYQAYQAPISESFRRLISRSGYFFVIFMTLGLGLALIRRNFAILFCGSVSVLTFALFTQTQAPSVQHGLPIIFFMLPAFAYPIILALSSIRQPINQLVLSLCSVLIAVVIFSASFVPSIHPLFNFTYITPNDRYPPLKVNNYHEYQKLINELIKVTSNGEKFTVFASSEALTGSLLTALDKRLESKNEWAAQVDERDGFLVNTLKSKYAVVASPTPLHLPETSQRVVSVPSEQILNGEGIGIDYKVSSGPYHLAFGHEAYIYERVHELDSKSIEKFATSLKQYHSNWRWDGFDRIGTIR</sequence>
<feature type="transmembrane region" description="Helical" evidence="1">
    <location>
        <begin position="146"/>
        <end position="164"/>
    </location>
</feature>
<gene>
    <name evidence="2" type="ORF">FHY56_04435</name>
</gene>
<accession>A0A502BRA4</accession>
<evidence type="ECO:0000313" key="2">
    <source>
        <dbReference type="EMBL" id="TPF76744.1"/>
    </source>
</evidence>
<protein>
    <recommendedName>
        <fullName evidence="4">Glycosyltransferase RgtA/B/C/D-like domain-containing protein</fullName>
    </recommendedName>
</protein>
<dbReference type="RefSeq" id="WP_140903956.1">
    <property type="nucleotide sequence ID" value="NZ_JBHTMD010000020.1"/>
</dbReference>
<evidence type="ECO:0000256" key="1">
    <source>
        <dbReference type="SAM" id="Phobius"/>
    </source>
</evidence>
<feature type="transmembrane region" description="Helical" evidence="1">
    <location>
        <begin position="330"/>
        <end position="349"/>
    </location>
</feature>
<proteinExistence type="predicted"/>
<feature type="transmembrane region" description="Helical" evidence="1">
    <location>
        <begin position="356"/>
        <end position="375"/>
    </location>
</feature>
<feature type="transmembrane region" description="Helical" evidence="1">
    <location>
        <begin position="227"/>
        <end position="248"/>
    </location>
</feature>
<dbReference type="OrthoDB" id="8040700at2"/>
<feature type="transmembrane region" description="Helical" evidence="1">
    <location>
        <begin position="7"/>
        <end position="26"/>
    </location>
</feature>
<dbReference type="AlphaFoldDB" id="A0A502BRA4"/>
<organism evidence="2 3">
    <name type="scientific">Brucella gallinifaecis</name>
    <dbReference type="NCBI Taxonomy" id="215590"/>
    <lineage>
        <taxon>Bacteria</taxon>
        <taxon>Pseudomonadati</taxon>
        <taxon>Pseudomonadota</taxon>
        <taxon>Alphaproteobacteria</taxon>
        <taxon>Hyphomicrobiales</taxon>
        <taxon>Brucellaceae</taxon>
        <taxon>Brucella/Ochrobactrum group</taxon>
        <taxon>Brucella</taxon>
    </lineage>
</organism>
<feature type="transmembrane region" description="Helical" evidence="1">
    <location>
        <begin position="301"/>
        <end position="318"/>
    </location>
</feature>
<evidence type="ECO:0008006" key="4">
    <source>
        <dbReference type="Google" id="ProtNLM"/>
    </source>
</evidence>
<evidence type="ECO:0000313" key="3">
    <source>
        <dbReference type="Proteomes" id="UP000315388"/>
    </source>
</evidence>
<reference evidence="2 3" key="1">
    <citation type="journal article" date="2003" name="Int. J. Syst. Evol. Microbiol.">
        <title>Towards a standardized format for the description of a novel species (of an established genus): Ochrobactrum gallinifaecis sp. nov.</title>
        <authorList>
            <person name="Kampfer P."/>
            <person name="Buczolits S."/>
            <person name="Albrecht A."/>
            <person name="Busse H.J."/>
            <person name="Stackebrandt E."/>
        </authorList>
    </citation>
    <scope>NUCLEOTIDE SEQUENCE [LARGE SCALE GENOMIC DNA]</scope>
    <source>
        <strain evidence="2 3">ISO 196</strain>
    </source>
</reference>
<keyword evidence="1" id="KW-0472">Membrane</keyword>
<feature type="transmembrane region" description="Helical" evidence="1">
    <location>
        <begin position="279"/>
        <end position="296"/>
    </location>
</feature>
<feature type="transmembrane region" description="Helical" evidence="1">
    <location>
        <begin position="199"/>
        <end position="215"/>
    </location>
</feature>
<keyword evidence="1" id="KW-1133">Transmembrane helix</keyword>
<dbReference type="Proteomes" id="UP000315388">
    <property type="component" value="Unassembled WGS sequence"/>
</dbReference>
<feature type="transmembrane region" description="Helical" evidence="1">
    <location>
        <begin position="91"/>
        <end position="112"/>
    </location>
</feature>
<keyword evidence="1" id="KW-0812">Transmembrane</keyword>